<keyword evidence="1" id="KW-0472">Membrane</keyword>
<name>A0ABS5VX00_9BACT</name>
<dbReference type="RefSeq" id="WP_254156380.1">
    <property type="nucleotide sequence ID" value="NZ_JAHESD010000074.1"/>
</dbReference>
<feature type="transmembrane region" description="Helical" evidence="1">
    <location>
        <begin position="83"/>
        <end position="103"/>
    </location>
</feature>
<dbReference type="PANTHER" id="PTHR30273">
    <property type="entry name" value="PERIPLASMIC SIGNAL SENSOR AND SIGMA FACTOR ACTIVATOR FECR-RELATED"/>
    <property type="match status" value="1"/>
</dbReference>
<dbReference type="PANTHER" id="PTHR30273:SF2">
    <property type="entry name" value="PROTEIN FECR"/>
    <property type="match status" value="1"/>
</dbReference>
<keyword evidence="4" id="KW-1185">Reference proteome</keyword>
<dbReference type="Proteomes" id="UP000772618">
    <property type="component" value="Unassembled WGS sequence"/>
</dbReference>
<dbReference type="InterPro" id="IPR032508">
    <property type="entry name" value="FecR_C"/>
</dbReference>
<keyword evidence="1" id="KW-1133">Transmembrane helix</keyword>
<proteinExistence type="predicted"/>
<evidence type="ECO:0000313" key="3">
    <source>
        <dbReference type="EMBL" id="MBT1705939.1"/>
    </source>
</evidence>
<feature type="domain" description="Protein FecR C-terminal" evidence="2">
    <location>
        <begin position="115"/>
        <end position="173"/>
    </location>
</feature>
<gene>
    <name evidence="3" type="ORF">KK060_21795</name>
</gene>
<comment type="caution">
    <text evidence="3">The sequence shown here is derived from an EMBL/GenBank/DDBJ whole genome shotgun (WGS) entry which is preliminary data.</text>
</comment>
<dbReference type="EMBL" id="JAHESD010000074">
    <property type="protein sequence ID" value="MBT1705939.1"/>
    <property type="molecule type" value="Genomic_DNA"/>
</dbReference>
<keyword evidence="1" id="KW-0812">Transmembrane</keyword>
<dbReference type="Gene3D" id="3.55.50.30">
    <property type="match status" value="1"/>
</dbReference>
<evidence type="ECO:0000259" key="2">
    <source>
        <dbReference type="Pfam" id="PF16344"/>
    </source>
</evidence>
<organism evidence="3 4">
    <name type="scientific">Chryseosolibacter indicus</name>
    <dbReference type="NCBI Taxonomy" id="2782351"/>
    <lineage>
        <taxon>Bacteria</taxon>
        <taxon>Pseudomonadati</taxon>
        <taxon>Bacteroidota</taxon>
        <taxon>Cytophagia</taxon>
        <taxon>Cytophagales</taxon>
        <taxon>Chryseotaleaceae</taxon>
        <taxon>Chryseosolibacter</taxon>
    </lineage>
</organism>
<evidence type="ECO:0000313" key="4">
    <source>
        <dbReference type="Proteomes" id="UP000772618"/>
    </source>
</evidence>
<dbReference type="InterPro" id="IPR012373">
    <property type="entry name" value="Ferrdict_sens_TM"/>
</dbReference>
<sequence>MDNTKLIINIWSKQATDSETAELKAWIFASEGNSYKYELLKLLWSDAQKSTGDNPDNFHKLGLVAIKTAIRKKRQKQKRKRRILFGLMAITILVIAYLLIAVFSPPHGRPDKITRFNQTPLREVVADLERKYDIKIEVKENLLDCTFSGSFYNDSPGQIIRVITERIKANYTVGIDRSFRIEGSGCNDKSKN</sequence>
<evidence type="ECO:0000256" key="1">
    <source>
        <dbReference type="SAM" id="Phobius"/>
    </source>
</evidence>
<accession>A0ABS5VX00</accession>
<reference evidence="3 4" key="1">
    <citation type="submission" date="2021-05" db="EMBL/GenBank/DDBJ databases">
        <title>A Polyphasic approach of four new species of the genus Ohtaekwangia: Ohtaekwangia histidinii sp. nov., Ohtaekwangia cretensis sp. nov., Ohtaekwangia indiensis sp. nov., Ohtaekwangia reichenbachii sp. nov. from diverse environment.</title>
        <authorList>
            <person name="Octaviana S."/>
        </authorList>
    </citation>
    <scope>NUCLEOTIDE SEQUENCE [LARGE SCALE GENOMIC DNA]</scope>
    <source>
        <strain evidence="3 4">PWU20</strain>
    </source>
</reference>
<dbReference type="Pfam" id="PF16344">
    <property type="entry name" value="FecR_C"/>
    <property type="match status" value="1"/>
</dbReference>
<protein>
    <submittedName>
        <fullName evidence="3">DUF4974 domain-containing protein</fullName>
    </submittedName>
</protein>